<proteinExistence type="predicted"/>
<organism evidence="3 4">
    <name type="scientific">Prosthecochloris ethylica</name>
    <dbReference type="NCBI Taxonomy" id="2743976"/>
    <lineage>
        <taxon>Bacteria</taxon>
        <taxon>Pseudomonadati</taxon>
        <taxon>Chlorobiota</taxon>
        <taxon>Chlorobiia</taxon>
        <taxon>Chlorobiales</taxon>
        <taxon>Chlorobiaceae</taxon>
        <taxon>Prosthecochloris</taxon>
    </lineage>
</organism>
<dbReference type="Proteomes" id="UP000619838">
    <property type="component" value="Unassembled WGS sequence"/>
</dbReference>
<dbReference type="InterPro" id="IPR011041">
    <property type="entry name" value="Quinoprot_gluc/sorb_DH_b-prop"/>
</dbReference>
<evidence type="ECO:0000313" key="4">
    <source>
        <dbReference type="Proteomes" id="UP000619838"/>
    </source>
</evidence>
<sequence length="380" mass="41867">MQGRSGNCCWLCLVLVLLSCTACAEPAGDVIEGSAGSRLMSESFGAFSEPWAMTFLPDGDLLVTEKPGTLFLVSPAGRSRVPVRGVPEVAYGGQGGLGDVILHPRYEDNGLVYLSYAEEDASGKRGAAVARARFHVVPGGPELQSLEVIWRQEPKVTGSGHYSHRLAFGPDGHLFITSGDRQKLEPAQSWKQNLGKVIRLNADGSVPPDNPFRDKGDLARTFWSLGHRNLLGIAFDGEGRLWTHEMGPRHGDELNLTIRGDNYGWPEVSWGDHYSGFPIPDHDTRPEFNAPELYWVPTIAPSGMIIYEGSLFPAWQGTAIIGGLRSQSLIRVMIQGDQVREVERFDMRRRIREVELGPDGAVWVLEDRDGGRLLRLTPEK</sequence>
<dbReference type="PANTHER" id="PTHR19328">
    <property type="entry name" value="HEDGEHOG-INTERACTING PROTEIN"/>
    <property type="match status" value="1"/>
</dbReference>
<feature type="domain" description="Glucose/Sorbosone dehydrogenase" evidence="2">
    <location>
        <begin position="48"/>
        <end position="375"/>
    </location>
</feature>
<keyword evidence="1" id="KW-0732">Signal</keyword>
<keyword evidence="4" id="KW-1185">Reference proteome</keyword>
<comment type="caution">
    <text evidence="3">The sequence shown here is derived from an EMBL/GenBank/DDBJ whole genome shotgun (WGS) entry which is preliminary data.</text>
</comment>
<dbReference type="PANTHER" id="PTHR19328:SF75">
    <property type="entry name" value="ALDOSE SUGAR DEHYDROGENASE YLII"/>
    <property type="match status" value="1"/>
</dbReference>
<dbReference type="InterPro" id="IPR011042">
    <property type="entry name" value="6-blade_b-propeller_TolB-like"/>
</dbReference>
<dbReference type="RefSeq" id="WP_175186808.1">
    <property type="nucleotide sequence ID" value="NZ_JADGIH010000001.1"/>
</dbReference>
<feature type="chain" id="PRO_5045405236" evidence="1">
    <location>
        <begin position="25"/>
        <end position="380"/>
    </location>
</feature>
<dbReference type="EMBL" id="JADGII010000009">
    <property type="protein sequence ID" value="MBF0636899.1"/>
    <property type="molecule type" value="Genomic_DNA"/>
</dbReference>
<dbReference type="Gene3D" id="2.120.10.30">
    <property type="entry name" value="TolB, C-terminal domain"/>
    <property type="match status" value="1"/>
</dbReference>
<dbReference type="Pfam" id="PF07995">
    <property type="entry name" value="GSDH"/>
    <property type="match status" value="1"/>
</dbReference>
<accession>A0ABR9XSJ3</accession>
<evidence type="ECO:0000313" key="3">
    <source>
        <dbReference type="EMBL" id="MBF0636899.1"/>
    </source>
</evidence>
<dbReference type="InterPro" id="IPR012938">
    <property type="entry name" value="Glc/Sorbosone_DH"/>
</dbReference>
<name>A0ABR9XSJ3_9CHLB</name>
<reference evidence="3 4" key="1">
    <citation type="journal article" date="2020" name="Microorganisms">
        <title>Simultaneous Genome Sequencing of Prosthecochloris ethylica and Desulfuromonas acetoxidans within a Syntrophic Mixture Reveals Unique Pili and Protein Interactions.</title>
        <authorList>
            <person name="Kyndt J.A."/>
            <person name="Van Beeumen J.J."/>
            <person name="Meyer T.E."/>
        </authorList>
    </citation>
    <scope>NUCLEOTIDE SEQUENCE [LARGE SCALE GENOMIC DNA]</scope>
    <source>
        <strain evidence="3 4">N3</strain>
    </source>
</reference>
<gene>
    <name evidence="3" type="ORF">INT08_06900</name>
</gene>
<dbReference type="SUPFAM" id="SSF50952">
    <property type="entry name" value="Soluble quinoprotein glucose dehydrogenase"/>
    <property type="match status" value="1"/>
</dbReference>
<protein>
    <submittedName>
        <fullName evidence="3">PQQ-dependent sugar dehydrogenase</fullName>
    </submittedName>
</protein>
<feature type="signal peptide" evidence="1">
    <location>
        <begin position="1"/>
        <end position="24"/>
    </location>
</feature>
<evidence type="ECO:0000259" key="2">
    <source>
        <dbReference type="Pfam" id="PF07995"/>
    </source>
</evidence>
<evidence type="ECO:0000256" key="1">
    <source>
        <dbReference type="SAM" id="SignalP"/>
    </source>
</evidence>
<dbReference type="PROSITE" id="PS51257">
    <property type="entry name" value="PROKAR_LIPOPROTEIN"/>
    <property type="match status" value="1"/>
</dbReference>